<reference evidence="8 9" key="1">
    <citation type="journal article" date="2015" name="Emerg. Microbes Infect.">
        <title>Characterization of 17 strains belonging to the Mycobacterium simiae complex and description of Mycobacterium paraense sp. nov.</title>
        <authorList>
            <person name="Fusco da Costa A.R."/>
            <person name="Fedrizzi T."/>
            <person name="Lopes M.L."/>
            <person name="Pecorari M."/>
            <person name="Oliveira da Costa W.L."/>
            <person name="Giacobazzi E."/>
            <person name="da Costa Bahia J.R."/>
            <person name="De Sanctis V."/>
            <person name="Batista Lima K.V."/>
            <person name="Bertorelli R."/>
            <person name="Grottola A."/>
            <person name="Fabio A."/>
            <person name="Mariottini A."/>
            <person name="Ferretti P."/>
            <person name="Di Leva F."/>
            <person name="Fregni Serpini G."/>
            <person name="Tagliazucchi S."/>
            <person name="Rumpianesi F."/>
            <person name="Jousson O."/>
            <person name="Segata N."/>
            <person name="Tortoli E."/>
        </authorList>
    </citation>
    <scope>NUCLEOTIDE SEQUENCE [LARGE SCALE GENOMIC DNA]</scope>
    <source>
        <strain evidence="6 9">FI-07156</strain>
        <strain evidence="7 8">IEC33</strain>
    </source>
</reference>
<reference evidence="7" key="2">
    <citation type="submission" date="2016-01" db="EMBL/GenBank/DDBJ databases">
        <authorList>
            <person name="Oliw E.H."/>
        </authorList>
    </citation>
    <scope>NUCLEOTIDE SEQUENCE</scope>
    <source>
        <strain evidence="7">IEC33</strain>
    </source>
</reference>
<evidence type="ECO:0000313" key="6">
    <source>
        <dbReference type="EMBL" id="ORW31186.1"/>
    </source>
</evidence>
<dbReference type="PANTHER" id="PTHR42813:SF2">
    <property type="entry name" value="DEHYDROGENASE, ZINC-CONTAINING, PUTATIVE (AFU_ORTHOLOGUE AFUA_2G02810)-RELATED"/>
    <property type="match status" value="1"/>
</dbReference>
<dbReference type="SUPFAM" id="SSF50129">
    <property type="entry name" value="GroES-like"/>
    <property type="match status" value="1"/>
</dbReference>
<dbReference type="STRING" id="767916.AWB91_16280"/>
<evidence type="ECO:0000259" key="4">
    <source>
        <dbReference type="Pfam" id="PF00107"/>
    </source>
</evidence>
<keyword evidence="3" id="KW-0862">Zinc</keyword>
<dbReference type="InterPro" id="IPR013149">
    <property type="entry name" value="ADH-like_C"/>
</dbReference>
<evidence type="ECO:0000313" key="8">
    <source>
        <dbReference type="Proteomes" id="UP000193285"/>
    </source>
</evidence>
<dbReference type="OrthoDB" id="241504at2"/>
<dbReference type="Pfam" id="PF00107">
    <property type="entry name" value="ADH_zinc_N"/>
    <property type="match status" value="1"/>
</dbReference>
<dbReference type="InterPro" id="IPR036291">
    <property type="entry name" value="NAD(P)-bd_dom_sf"/>
</dbReference>
<dbReference type="Proteomes" id="UP000193285">
    <property type="component" value="Unassembled WGS sequence"/>
</dbReference>
<gene>
    <name evidence="7" type="ORF">AWB90_19055</name>
    <name evidence="6" type="ORF">AWB91_16280</name>
</gene>
<dbReference type="RefSeq" id="WP_085103699.1">
    <property type="nucleotide sequence ID" value="NZ_LQPK01000014.1"/>
</dbReference>
<comment type="cofactor">
    <cofactor evidence="1">
        <name>Zn(2+)</name>
        <dbReference type="ChEBI" id="CHEBI:29105"/>
    </cofactor>
</comment>
<protein>
    <submittedName>
        <fullName evidence="7">Glutathione-dependent formaldehyde dehydrogenase</fullName>
    </submittedName>
</protein>
<evidence type="ECO:0000256" key="3">
    <source>
        <dbReference type="ARBA" id="ARBA00022833"/>
    </source>
</evidence>
<dbReference type="InterPro" id="IPR011032">
    <property type="entry name" value="GroES-like_sf"/>
</dbReference>
<evidence type="ECO:0000259" key="5">
    <source>
        <dbReference type="Pfam" id="PF08240"/>
    </source>
</evidence>
<keyword evidence="9" id="KW-1185">Reference proteome</keyword>
<accession>A0A1X2A7N1</accession>
<sequence>MKAVTWQGKRDVRVESVPDPKIERPTDAIVEVTSTNICGSDLHLYEILGAFMNAGDILGHEPMGIVREVGPETGDLRVGDRVVIPFQISCGRCYMCDKRLYTQCETTQVRDQGMGAALFGYSELYGEIPGGQAELLRVPQAQFTHIKVPEGPPDSRFVYLSDVLPTAWQAVDYADIPDGGSVTVLGLGPIGDMAARIADHLGYRVIAVDLVPERLARAAERGIHTVDLGRLDAPLGDAIRDLTDGRGTDSVIDAVGMESHGSPAARLAQQASGMLPDFIGKRVMQTAGVDRLTALYSAIDIVRRGGTISLIGVYGGMADPLPMLTLFDKQVTLRMGQANVKRWVDDIMPLLTDDDPLGVDTFATHVLPLDEAPHAYEIFQKKQDGAVKVMLKS</sequence>
<evidence type="ECO:0000256" key="1">
    <source>
        <dbReference type="ARBA" id="ARBA00001947"/>
    </source>
</evidence>
<dbReference type="Gene3D" id="3.40.50.720">
    <property type="entry name" value="NAD(P)-binding Rossmann-like Domain"/>
    <property type="match status" value="1"/>
</dbReference>
<dbReference type="InterPro" id="IPR013154">
    <property type="entry name" value="ADH-like_N"/>
</dbReference>
<proteinExistence type="predicted"/>
<evidence type="ECO:0000313" key="7">
    <source>
        <dbReference type="EMBL" id="ORW43233.1"/>
    </source>
</evidence>
<reference evidence="6" key="3">
    <citation type="submission" date="2016-01" db="EMBL/GenBank/DDBJ databases">
        <authorList>
            <person name="Ana R.F.D.C."/>
            <person name="Tarcisio F."/>
            <person name="Maria L.L."/>
            <person name="Monica P."/>
            <person name="Wana L.O.D.C."/>
            <person name="Elisabetta G."/>
            <person name="Jeann R.D.C.B."/>
            <person name="Veronica D.S."/>
            <person name="Karla V.B.L."/>
            <person name="Roberto B."/>
            <person name="Antonella G."/>
            <person name="Anna F."/>
            <person name="Alessandro M."/>
            <person name="Pamela F."/>
            <person name="Francesca D.L."/>
            <person name="Giulia F.S."/>
            <person name="Sara T."/>
            <person name="Fabio R."/>
            <person name="Olivier J."/>
            <person name="Nicola S."/>
            <person name="Enrico T."/>
        </authorList>
    </citation>
    <scope>NUCLEOTIDE SEQUENCE</scope>
    <source>
        <strain evidence="6">FI-07156</strain>
    </source>
</reference>
<dbReference type="Gene3D" id="3.90.180.10">
    <property type="entry name" value="Medium-chain alcohol dehydrogenases, catalytic domain"/>
    <property type="match status" value="1"/>
</dbReference>
<evidence type="ECO:0000256" key="2">
    <source>
        <dbReference type="ARBA" id="ARBA00022723"/>
    </source>
</evidence>
<dbReference type="AlphaFoldDB" id="A0A1X2A7N1"/>
<evidence type="ECO:0000313" key="9">
    <source>
        <dbReference type="Proteomes" id="UP000193801"/>
    </source>
</evidence>
<organism evidence="7 8">
    <name type="scientific">Mycobacterium paraense</name>
    <dbReference type="NCBI Taxonomy" id="767916"/>
    <lineage>
        <taxon>Bacteria</taxon>
        <taxon>Bacillati</taxon>
        <taxon>Actinomycetota</taxon>
        <taxon>Actinomycetes</taxon>
        <taxon>Mycobacteriales</taxon>
        <taxon>Mycobacteriaceae</taxon>
        <taxon>Mycobacterium</taxon>
        <taxon>Mycobacterium simiae complex</taxon>
    </lineage>
</organism>
<dbReference type="EMBL" id="LQPN01000059">
    <property type="protein sequence ID" value="ORW43233.1"/>
    <property type="molecule type" value="Genomic_DNA"/>
</dbReference>
<feature type="domain" description="Alcohol dehydrogenase-like N-terminal" evidence="5">
    <location>
        <begin position="25"/>
        <end position="146"/>
    </location>
</feature>
<dbReference type="GO" id="GO:0046872">
    <property type="term" value="F:metal ion binding"/>
    <property type="evidence" value="ECO:0007669"/>
    <property type="project" value="UniProtKB-KW"/>
</dbReference>
<dbReference type="SUPFAM" id="SSF51735">
    <property type="entry name" value="NAD(P)-binding Rossmann-fold domains"/>
    <property type="match status" value="1"/>
</dbReference>
<name>A0A1X2A7N1_9MYCO</name>
<dbReference type="Pfam" id="PF08240">
    <property type="entry name" value="ADH_N"/>
    <property type="match status" value="1"/>
</dbReference>
<dbReference type="PANTHER" id="PTHR42813">
    <property type="entry name" value="ZINC-TYPE ALCOHOL DEHYDROGENASE-LIKE"/>
    <property type="match status" value="1"/>
</dbReference>
<feature type="domain" description="Alcohol dehydrogenase-like C-terminal" evidence="4">
    <location>
        <begin position="189"/>
        <end position="259"/>
    </location>
</feature>
<dbReference type="Proteomes" id="UP000193801">
    <property type="component" value="Unassembled WGS sequence"/>
</dbReference>
<dbReference type="CDD" id="cd08283">
    <property type="entry name" value="FDH_like_1"/>
    <property type="match status" value="1"/>
</dbReference>
<comment type="caution">
    <text evidence="7">The sequence shown here is derived from an EMBL/GenBank/DDBJ whole genome shotgun (WGS) entry which is preliminary data.</text>
</comment>
<dbReference type="EMBL" id="LQPK01000014">
    <property type="protein sequence ID" value="ORW31186.1"/>
    <property type="molecule type" value="Genomic_DNA"/>
</dbReference>
<keyword evidence="2" id="KW-0479">Metal-binding</keyword>